<dbReference type="HAMAP" id="MF_00050">
    <property type="entry name" value="EF_Ts"/>
    <property type="match status" value="1"/>
</dbReference>
<dbReference type="PATRIC" id="fig|224013.5.peg.5538"/>
<keyword evidence="3 6" id="KW-0251">Elongation factor</keyword>
<evidence type="ECO:0000256" key="4">
    <source>
        <dbReference type="ARBA" id="ARBA00022917"/>
    </source>
</evidence>
<feature type="domain" description="Translation elongation factor EFTs/EF1B dimerisation" evidence="9">
    <location>
        <begin position="73"/>
        <end position="294"/>
    </location>
</feature>
<dbReference type="PROSITE" id="PS01126">
    <property type="entry name" value="EF_TS_1"/>
    <property type="match status" value="1"/>
</dbReference>
<keyword evidence="4 6" id="KW-0648">Protein biosynthesis</keyword>
<dbReference type="STRING" id="224013.ACX27_23080"/>
<dbReference type="PROSITE" id="PS01127">
    <property type="entry name" value="EF_TS_2"/>
    <property type="match status" value="1"/>
</dbReference>
<evidence type="ECO:0000256" key="2">
    <source>
        <dbReference type="ARBA" id="ARBA00016956"/>
    </source>
</evidence>
<evidence type="ECO:0000256" key="6">
    <source>
        <dbReference type="HAMAP-Rule" id="MF_00050"/>
    </source>
</evidence>
<proteinExistence type="inferred from homology"/>
<comment type="subcellular location">
    <subcellularLocation>
        <location evidence="6 8">Cytoplasm</location>
    </subcellularLocation>
</comment>
<dbReference type="RefSeq" id="WP_062295874.1">
    <property type="nucleotide sequence ID" value="NZ_CP012036.1"/>
</dbReference>
<dbReference type="Pfam" id="PF00889">
    <property type="entry name" value="EF_TS"/>
    <property type="match status" value="1"/>
</dbReference>
<feature type="region of interest" description="Involved in Mg(2+) ion dislocation from EF-Tu" evidence="6">
    <location>
        <begin position="82"/>
        <end position="85"/>
    </location>
</feature>
<protein>
    <recommendedName>
        <fullName evidence="2 6">Elongation factor Ts</fullName>
        <shortName evidence="6">EF-Ts</shortName>
    </recommendedName>
</protein>
<dbReference type="NCBIfam" id="TIGR00116">
    <property type="entry name" value="tsf"/>
    <property type="match status" value="1"/>
</dbReference>
<name>A0A0M3V6A0_9NOSO</name>
<dbReference type="SUPFAM" id="SSF54713">
    <property type="entry name" value="Elongation factor Ts (EF-Ts), dimerisation domain"/>
    <property type="match status" value="2"/>
</dbReference>
<keyword evidence="11" id="KW-1185">Reference proteome</keyword>
<dbReference type="PANTHER" id="PTHR11741">
    <property type="entry name" value="ELONGATION FACTOR TS"/>
    <property type="match status" value="1"/>
</dbReference>
<reference evidence="10 11" key="2">
    <citation type="journal article" date="2016" name="Genome Announc.">
        <title>Draft Genome Sequence of the N2-Fixing Cyanobacterium Nostoc piscinale CENA21, Isolated from the Brazilian Amazon Floodplain.</title>
        <authorList>
            <person name="Leao T."/>
            <person name="Guimaraes P.I."/>
            <person name="de Melo A.G."/>
            <person name="Ramos R.T."/>
            <person name="Leao P.N."/>
            <person name="Silva A."/>
            <person name="Fiore M.F."/>
            <person name="Schneider M.P."/>
        </authorList>
    </citation>
    <scope>NUCLEOTIDE SEQUENCE [LARGE SCALE GENOMIC DNA]</scope>
    <source>
        <strain evidence="10 11">CENA21</strain>
    </source>
</reference>
<evidence type="ECO:0000256" key="3">
    <source>
        <dbReference type="ARBA" id="ARBA00022768"/>
    </source>
</evidence>
<comment type="function">
    <text evidence="5 6 7">Associates with the EF-Tu.GDP complex and induces the exchange of GDP to GTP. It remains bound to the aminoacyl-tRNA.EF-Tu.GTP complex up to the GTP hydrolysis stage on the ribosome.</text>
</comment>
<dbReference type="InterPro" id="IPR001816">
    <property type="entry name" value="Transl_elong_EFTs/EF1B"/>
</dbReference>
<dbReference type="Gene3D" id="1.10.286.20">
    <property type="match status" value="1"/>
</dbReference>
<evidence type="ECO:0000256" key="7">
    <source>
        <dbReference type="RuleBase" id="RU000642"/>
    </source>
</evidence>
<dbReference type="InterPro" id="IPR014039">
    <property type="entry name" value="Transl_elong_EFTs/EF1B_dimer"/>
</dbReference>
<dbReference type="InterPro" id="IPR018101">
    <property type="entry name" value="Transl_elong_Ts_CS"/>
</dbReference>
<dbReference type="Gene3D" id="3.30.479.20">
    <property type="entry name" value="Elongation factor Ts, dimerisation domain"/>
    <property type="match status" value="2"/>
</dbReference>
<dbReference type="GO" id="GO:0005737">
    <property type="term" value="C:cytoplasm"/>
    <property type="evidence" value="ECO:0007669"/>
    <property type="project" value="UniProtKB-SubCell"/>
</dbReference>
<comment type="similarity">
    <text evidence="1 6 7">Belongs to the EF-Ts family.</text>
</comment>
<dbReference type="Proteomes" id="UP000062645">
    <property type="component" value="Chromosome"/>
</dbReference>
<dbReference type="FunFam" id="1.10.8.10:FF:000001">
    <property type="entry name" value="Elongation factor Ts"/>
    <property type="match status" value="1"/>
</dbReference>
<keyword evidence="6" id="KW-0963">Cytoplasm</keyword>
<reference evidence="11" key="1">
    <citation type="submission" date="2015-07" db="EMBL/GenBank/DDBJ databases">
        <title>Genome Of Nitrogen-Fixing Cyanobacterium Nostoc piscinale CENA21 From Solimoes/Amazon River Floodplain Sediments And Comparative Genomics To Uncover Biosynthetic Natural Products Potential.</title>
        <authorList>
            <person name="Leao T.F."/>
            <person name="Leao P.N."/>
            <person name="Guimaraes P.I."/>
            <person name="de Melo A.G.C."/>
            <person name="Ramos R.T.J."/>
            <person name="Silva A."/>
            <person name="Fiore M.F."/>
            <person name="Schneider M.P.C."/>
        </authorList>
    </citation>
    <scope>NUCLEOTIDE SEQUENCE [LARGE SCALE GENOMIC DNA]</scope>
    <source>
        <strain evidence="11">CENA21</strain>
    </source>
</reference>
<dbReference type="CDD" id="cd14275">
    <property type="entry name" value="UBA_EF-Ts"/>
    <property type="match status" value="1"/>
</dbReference>
<organism evidence="10 11">
    <name type="scientific">Nostoc piscinale CENA21</name>
    <dbReference type="NCBI Taxonomy" id="224013"/>
    <lineage>
        <taxon>Bacteria</taxon>
        <taxon>Bacillati</taxon>
        <taxon>Cyanobacteriota</taxon>
        <taxon>Cyanophyceae</taxon>
        <taxon>Nostocales</taxon>
        <taxon>Nostocaceae</taxon>
        <taxon>Nostoc</taxon>
    </lineage>
</organism>
<dbReference type="InterPro" id="IPR036402">
    <property type="entry name" value="EF-Ts_dimer_sf"/>
</dbReference>
<evidence type="ECO:0000259" key="9">
    <source>
        <dbReference type="Pfam" id="PF00889"/>
    </source>
</evidence>
<accession>A0A0M3V6A0</accession>
<dbReference type="GO" id="GO:0003746">
    <property type="term" value="F:translation elongation factor activity"/>
    <property type="evidence" value="ECO:0007669"/>
    <property type="project" value="UniProtKB-UniRule"/>
</dbReference>
<evidence type="ECO:0000313" key="11">
    <source>
        <dbReference type="Proteomes" id="UP000062645"/>
    </source>
</evidence>
<dbReference type="Gene3D" id="1.10.8.10">
    <property type="entry name" value="DNA helicase RuvA subunit, C-terminal domain"/>
    <property type="match status" value="1"/>
</dbReference>
<gene>
    <name evidence="6" type="primary">tsf</name>
    <name evidence="10" type="ORF">ACX27_23080</name>
</gene>
<evidence type="ECO:0000313" key="10">
    <source>
        <dbReference type="EMBL" id="ALF55057.1"/>
    </source>
</evidence>
<sequence length="314" mass="34224">MAEISAKLVQELRQKTGAGMMDCKKALKETDGDIEQAIDWLRKKGITSAGKKSDRIAAEGLVDTYIQPDGKVGVLIEVNCQTDFVARNDAFKSLVKSLAQQAATAESVESLLAQPYIGDNSVTVDEFIKQSIATLGENIQVRRFVNFAIADGTTGVVDSYIHTGGRVGVLVELESASESAAGNEEFKGLARNAAMQVAACPNVEYVSVDQIPADIVQKEKDIEMGKDDLANKPENIREKIVQGRIEKRLKEMTLLDQPYIRDQSISVEELVKQVKAKVGAEVTVSRFVRYILGEGIEKQETNFADEVAAQIGAK</sequence>
<dbReference type="SUPFAM" id="SSF46934">
    <property type="entry name" value="UBA-like"/>
    <property type="match status" value="1"/>
</dbReference>
<evidence type="ECO:0000256" key="1">
    <source>
        <dbReference type="ARBA" id="ARBA00005532"/>
    </source>
</evidence>
<evidence type="ECO:0000256" key="8">
    <source>
        <dbReference type="RuleBase" id="RU000643"/>
    </source>
</evidence>
<dbReference type="EMBL" id="CP012036">
    <property type="protein sequence ID" value="ALF55057.1"/>
    <property type="molecule type" value="Genomic_DNA"/>
</dbReference>
<dbReference type="AlphaFoldDB" id="A0A0M3V6A0"/>
<dbReference type="PANTHER" id="PTHR11741:SF10">
    <property type="entry name" value="POLYPROTEIN OF EF-TS, CHLOROPLASTIC"/>
    <property type="match status" value="1"/>
</dbReference>
<dbReference type="FunFam" id="1.10.286.20:FF:000001">
    <property type="entry name" value="Elongation factor Ts"/>
    <property type="match status" value="1"/>
</dbReference>
<dbReference type="KEGG" id="npz:ACX27_23080"/>
<evidence type="ECO:0000256" key="5">
    <source>
        <dbReference type="ARBA" id="ARBA00025453"/>
    </source>
</evidence>
<dbReference type="OrthoDB" id="9808348at2"/>
<dbReference type="InterPro" id="IPR009060">
    <property type="entry name" value="UBA-like_sf"/>
</dbReference>